<organism evidence="1">
    <name type="scientific">marine sediment metagenome</name>
    <dbReference type="NCBI Taxonomy" id="412755"/>
    <lineage>
        <taxon>unclassified sequences</taxon>
        <taxon>metagenomes</taxon>
        <taxon>ecological metagenomes</taxon>
    </lineage>
</organism>
<dbReference type="AlphaFoldDB" id="X1PBI1"/>
<proteinExistence type="predicted"/>
<feature type="non-terminal residue" evidence="1">
    <location>
        <position position="1"/>
    </location>
</feature>
<name>X1PBI1_9ZZZZ</name>
<sequence>LTQISALLNLVSERTKARASPSWYQSVFTEEVLGKLVQ</sequence>
<protein>
    <submittedName>
        <fullName evidence="1">Uncharacterized protein</fullName>
    </submittedName>
</protein>
<reference evidence="1" key="1">
    <citation type="journal article" date="2014" name="Front. Microbiol.">
        <title>High frequency of phylogenetically diverse reductive dehalogenase-homologous genes in deep subseafloor sedimentary metagenomes.</title>
        <authorList>
            <person name="Kawai M."/>
            <person name="Futagami T."/>
            <person name="Toyoda A."/>
            <person name="Takaki Y."/>
            <person name="Nishi S."/>
            <person name="Hori S."/>
            <person name="Arai W."/>
            <person name="Tsubouchi T."/>
            <person name="Morono Y."/>
            <person name="Uchiyama I."/>
            <person name="Ito T."/>
            <person name="Fujiyama A."/>
            <person name="Inagaki F."/>
            <person name="Takami H."/>
        </authorList>
    </citation>
    <scope>NUCLEOTIDE SEQUENCE</scope>
    <source>
        <strain evidence="1">Expedition CK06-06</strain>
    </source>
</reference>
<gene>
    <name evidence="1" type="ORF">S06H3_56586</name>
</gene>
<accession>X1PBI1</accession>
<evidence type="ECO:0000313" key="1">
    <source>
        <dbReference type="EMBL" id="GAI53667.1"/>
    </source>
</evidence>
<dbReference type="EMBL" id="BARV01036411">
    <property type="protein sequence ID" value="GAI53667.1"/>
    <property type="molecule type" value="Genomic_DNA"/>
</dbReference>
<comment type="caution">
    <text evidence="1">The sequence shown here is derived from an EMBL/GenBank/DDBJ whole genome shotgun (WGS) entry which is preliminary data.</text>
</comment>